<dbReference type="InterPro" id="IPR018774">
    <property type="entry name" value="Phage_Mu_GpT"/>
</dbReference>
<dbReference type="RefSeq" id="WP_367623026.1">
    <property type="nucleotide sequence ID" value="NZ_JBFNQD010000001.1"/>
</dbReference>
<gene>
    <name evidence="2" type="ORF">ABXS05_04170</name>
</gene>
<sequence length="299" mass="33055">MIITRTVLSTLYTGFSTAFQSGFSGVTPQYNRVAQVVPSTTRVNEYGWMADLPGIREWLGDRLVKNLETNSYQLRNKSFESTVGVKREDIEDDNLGMFGTIVTEMGRLSAVFPDEQVWPLLTNGWAGKCYDGKPFFSEDHPVLDKNGKKTTASNDLGGNGTPWFLLDTTRAVKPLIWQTRKAFNLVRMDAETDEHVFTAGQFRYGVDGRAVAGYGFWQLATGSKQELTPETYAEARALMLDRRGDNGRPLGLQPNLLVVPSSLEGVARKILLAENDAAGSTNVWKGTAEPFTTPWLAAA</sequence>
<keyword evidence="3" id="KW-1185">Reference proteome</keyword>
<proteinExistence type="predicted"/>
<dbReference type="Proteomes" id="UP001555786">
    <property type="component" value="Unassembled WGS sequence"/>
</dbReference>
<evidence type="ECO:0000313" key="3">
    <source>
        <dbReference type="Proteomes" id="UP001555786"/>
    </source>
</evidence>
<evidence type="ECO:0000259" key="1">
    <source>
        <dbReference type="Pfam" id="PF10124"/>
    </source>
</evidence>
<evidence type="ECO:0000313" key="2">
    <source>
        <dbReference type="EMBL" id="MEW9304718.1"/>
    </source>
</evidence>
<protein>
    <submittedName>
        <fullName evidence="2">Mu-like prophage major head subunit gpT family protein</fullName>
    </submittedName>
</protein>
<dbReference type="EMBL" id="JBFNQD010000001">
    <property type="protein sequence ID" value="MEW9304718.1"/>
    <property type="molecule type" value="Genomic_DNA"/>
</dbReference>
<dbReference type="Pfam" id="PF10124">
    <property type="entry name" value="Mu-like_gpT"/>
    <property type="match status" value="1"/>
</dbReference>
<comment type="caution">
    <text evidence="2">The sequence shown here is derived from an EMBL/GenBank/DDBJ whole genome shotgun (WGS) entry which is preliminary data.</text>
</comment>
<organism evidence="2 3">
    <name type="scientific">Labrys neptuniae</name>
    <dbReference type="NCBI Taxonomy" id="376174"/>
    <lineage>
        <taxon>Bacteria</taxon>
        <taxon>Pseudomonadati</taxon>
        <taxon>Pseudomonadota</taxon>
        <taxon>Alphaproteobacteria</taxon>
        <taxon>Hyphomicrobiales</taxon>
        <taxon>Xanthobacteraceae</taxon>
        <taxon>Labrys</taxon>
    </lineage>
</organism>
<name>A0ABV3PHL6_9HYPH</name>
<accession>A0ABV3PHL6</accession>
<reference evidence="2 3" key="1">
    <citation type="submission" date="2024-07" db="EMBL/GenBank/DDBJ databases">
        <title>Description of Labrys sedimenti sp. nov., isolated from a diclofenac-degrading enrichment culture.</title>
        <authorList>
            <person name="Tancsics A."/>
            <person name="Csepanyi A."/>
        </authorList>
    </citation>
    <scope>NUCLEOTIDE SEQUENCE [LARGE SCALE GENOMIC DNA]</scope>
    <source>
        <strain evidence="2 3">LMG 23578</strain>
    </source>
</reference>
<feature type="domain" description="Bacteriophage Mu GpT" evidence="1">
    <location>
        <begin position="8"/>
        <end position="296"/>
    </location>
</feature>